<reference evidence="3 4" key="2">
    <citation type="submission" date="2018-07" db="EMBL/GenBank/DDBJ databases">
        <title>Diversity of Mesorhizobium strains in Brazil.</title>
        <authorList>
            <person name="Helene L.C.F."/>
            <person name="Dall'Agnol R."/>
            <person name="Delamuta J.R.M."/>
            <person name="Hungria M."/>
        </authorList>
    </citation>
    <scope>NUCLEOTIDE SEQUENCE [LARGE SCALE GENOMIC DNA]</scope>
    <source>
        <strain evidence="3 4">AC99b</strain>
    </source>
</reference>
<evidence type="ECO:0000256" key="1">
    <source>
        <dbReference type="SAM" id="MobiDB-lite"/>
    </source>
</evidence>
<evidence type="ECO:0000256" key="2">
    <source>
        <dbReference type="SAM" id="Phobius"/>
    </source>
</evidence>
<comment type="caution">
    <text evidence="3">The sequence shown here is derived from an EMBL/GenBank/DDBJ whole genome shotgun (WGS) entry which is preliminary data.</text>
</comment>
<proteinExistence type="predicted"/>
<keyword evidence="2" id="KW-0472">Membrane</keyword>
<keyword evidence="4" id="KW-1185">Reference proteome</keyword>
<dbReference type="RefSeq" id="WP_112096805.1">
    <property type="nucleotide sequence ID" value="NZ_QMBP01000003.1"/>
</dbReference>
<keyword evidence="2" id="KW-1133">Transmembrane helix</keyword>
<evidence type="ECO:0000313" key="4">
    <source>
        <dbReference type="Proteomes" id="UP000251558"/>
    </source>
</evidence>
<accession>A0A330HR75</accession>
<keyword evidence="2" id="KW-0812">Transmembrane</keyword>
<dbReference type="EMBL" id="QMBP01000003">
    <property type="protein sequence ID" value="RAZ91171.1"/>
    <property type="molecule type" value="Genomic_DNA"/>
</dbReference>
<dbReference type="OrthoDB" id="8455379at2"/>
<reference evidence="4" key="1">
    <citation type="submission" date="2018-06" db="EMBL/GenBank/DDBJ databases">
        <authorList>
            <person name="Helene L.C."/>
            <person name="Dall'Agnol R."/>
            <person name="Delamuta J.R."/>
            <person name="Hungria M."/>
        </authorList>
    </citation>
    <scope>NUCLEOTIDE SEQUENCE [LARGE SCALE GENOMIC DNA]</scope>
    <source>
        <strain evidence="4">AC99b</strain>
    </source>
</reference>
<feature type="compositionally biased region" description="Low complexity" evidence="1">
    <location>
        <begin position="193"/>
        <end position="207"/>
    </location>
</feature>
<organism evidence="3 4">
    <name type="scientific">Mesorhizobium hawassense</name>
    <dbReference type="NCBI Taxonomy" id="1209954"/>
    <lineage>
        <taxon>Bacteria</taxon>
        <taxon>Pseudomonadati</taxon>
        <taxon>Pseudomonadota</taxon>
        <taxon>Alphaproteobacteria</taxon>
        <taxon>Hyphomicrobiales</taxon>
        <taxon>Phyllobacteriaceae</taxon>
        <taxon>Mesorhizobium</taxon>
    </lineage>
</organism>
<evidence type="ECO:0000313" key="3">
    <source>
        <dbReference type="EMBL" id="RAZ91171.1"/>
    </source>
</evidence>
<gene>
    <name evidence="3" type="ORF">DPM33_07575</name>
</gene>
<name>A0A330HR75_9HYPH</name>
<protein>
    <recommendedName>
        <fullName evidence="5">DUF3592 domain-containing protein</fullName>
    </recommendedName>
</protein>
<feature type="region of interest" description="Disordered" evidence="1">
    <location>
        <begin position="193"/>
        <end position="222"/>
    </location>
</feature>
<sequence>MIGGFCLLVAVFCARDMITKSNWPRVPAEVVAVKTESLMESTQHRIIYKTVSSASIPCEMVDAFKAMYADKEWTVTRKFTGTLHVGAGADAVETTLDLHKSGDREPQAGDKLMVVQNPARPAQIQDAGRTGSRLMITVGAAVIGALCLFFAFRRRRPPSAAPTTAGLAGDNAARARKEDAMIAAALTKQAALPGQGAAGRQAAATQAREARFSGRASFGRRN</sequence>
<feature type="transmembrane region" description="Helical" evidence="2">
    <location>
        <begin position="134"/>
        <end position="152"/>
    </location>
</feature>
<dbReference type="AlphaFoldDB" id="A0A330HR75"/>
<dbReference type="Proteomes" id="UP000251558">
    <property type="component" value="Unassembled WGS sequence"/>
</dbReference>
<evidence type="ECO:0008006" key="5">
    <source>
        <dbReference type="Google" id="ProtNLM"/>
    </source>
</evidence>